<dbReference type="AlphaFoldDB" id="A0A0G1N9P2"/>
<feature type="transmembrane region" description="Helical" evidence="1">
    <location>
        <begin position="143"/>
        <end position="163"/>
    </location>
</feature>
<sequence length="267" mass="29387">MTGKLVVRTVLVSVIIVLVWALFWTWTAWFQNTGQRVGLTILEGGVLLAALSLLIESFLSFGNITVKRGTWRDILSGVYIFDEKKDISNINIRTCELFAVRSIMLAMLSMVAAMFLTTLYVAGEGLVAFLLNPHMPTINYTEWGIYIGLGVVGFGLAVLTIGIAKLLEKKITNKYYRVVALALYGSVIFGLLIGTCNLFDPINDLSFFLTVLTGAGAALLLVCFVGAIFGVGYGLYKLVGNMSMRFPVLGKAWNNLCPVWTINFKDR</sequence>
<feature type="transmembrane region" description="Helical" evidence="1">
    <location>
        <begin position="175"/>
        <end position="195"/>
    </location>
</feature>
<evidence type="ECO:0008006" key="4">
    <source>
        <dbReference type="Google" id="ProtNLM"/>
    </source>
</evidence>
<feature type="transmembrane region" description="Helical" evidence="1">
    <location>
        <begin position="46"/>
        <end position="66"/>
    </location>
</feature>
<organism evidence="2 3">
    <name type="scientific">Candidatus Yanofskybacteria bacterium GW2011_GWA2_44_9</name>
    <dbReference type="NCBI Taxonomy" id="1619025"/>
    <lineage>
        <taxon>Bacteria</taxon>
        <taxon>Candidatus Yanofskyibacteriota</taxon>
    </lineage>
</organism>
<accession>A0A0G1N9P2</accession>
<name>A0A0G1N9P2_9BACT</name>
<gene>
    <name evidence="2" type="ORF">UW79_C0031G0004</name>
</gene>
<proteinExistence type="predicted"/>
<evidence type="ECO:0000313" key="2">
    <source>
        <dbReference type="EMBL" id="KKT80924.1"/>
    </source>
</evidence>
<feature type="transmembrane region" description="Helical" evidence="1">
    <location>
        <begin position="5"/>
        <end position="26"/>
    </location>
</feature>
<dbReference type="Proteomes" id="UP000034032">
    <property type="component" value="Unassembled WGS sequence"/>
</dbReference>
<keyword evidence="1" id="KW-0812">Transmembrane</keyword>
<evidence type="ECO:0000256" key="1">
    <source>
        <dbReference type="SAM" id="Phobius"/>
    </source>
</evidence>
<evidence type="ECO:0000313" key="3">
    <source>
        <dbReference type="Proteomes" id="UP000034032"/>
    </source>
</evidence>
<feature type="transmembrane region" description="Helical" evidence="1">
    <location>
        <begin position="103"/>
        <end position="123"/>
    </location>
</feature>
<keyword evidence="1" id="KW-1133">Transmembrane helix</keyword>
<dbReference type="EMBL" id="LCJR01000031">
    <property type="protein sequence ID" value="KKT80924.1"/>
    <property type="molecule type" value="Genomic_DNA"/>
</dbReference>
<keyword evidence="1" id="KW-0472">Membrane</keyword>
<reference evidence="2 3" key="1">
    <citation type="journal article" date="2015" name="Nature">
        <title>rRNA introns, odd ribosomes, and small enigmatic genomes across a large radiation of phyla.</title>
        <authorList>
            <person name="Brown C.T."/>
            <person name="Hug L.A."/>
            <person name="Thomas B.C."/>
            <person name="Sharon I."/>
            <person name="Castelle C.J."/>
            <person name="Singh A."/>
            <person name="Wilkins M.J."/>
            <person name="Williams K.H."/>
            <person name="Banfield J.F."/>
        </authorList>
    </citation>
    <scope>NUCLEOTIDE SEQUENCE [LARGE SCALE GENOMIC DNA]</scope>
</reference>
<feature type="transmembrane region" description="Helical" evidence="1">
    <location>
        <begin position="207"/>
        <end position="236"/>
    </location>
</feature>
<protein>
    <recommendedName>
        <fullName evidence="4">Transmembrane protein</fullName>
    </recommendedName>
</protein>
<comment type="caution">
    <text evidence="2">The sequence shown here is derived from an EMBL/GenBank/DDBJ whole genome shotgun (WGS) entry which is preliminary data.</text>
</comment>